<reference evidence="6 7" key="1">
    <citation type="submission" date="2024-05" db="EMBL/GenBank/DDBJ databases">
        <title>Genome sequence of Ponticoccus litoralis KCCM 90028.</title>
        <authorList>
            <person name="Kim J.M."/>
            <person name="Lee J.K."/>
            <person name="Choi B.J."/>
            <person name="Bayburt H."/>
            <person name="Baek J.H."/>
            <person name="Jeon C.O."/>
        </authorList>
    </citation>
    <scope>NUCLEOTIDE SEQUENCE [LARGE SCALE GENOMIC DNA]</scope>
    <source>
        <strain evidence="6 7">KCCM 90028</strain>
    </source>
</reference>
<protein>
    <submittedName>
        <fullName evidence="6">Substrate-binding domain-containing protein</fullName>
    </submittedName>
</protein>
<dbReference type="Gene3D" id="3.40.50.2300">
    <property type="match status" value="1"/>
</dbReference>
<evidence type="ECO:0000256" key="4">
    <source>
        <dbReference type="SAM" id="MobiDB-lite"/>
    </source>
</evidence>
<dbReference type="RefSeq" id="WP_347168062.1">
    <property type="nucleotide sequence ID" value="NZ_JBDNCH010000002.1"/>
</dbReference>
<comment type="caution">
    <text evidence="6">The sequence shown here is derived from an EMBL/GenBank/DDBJ whole genome shotgun (WGS) entry which is preliminary data.</text>
</comment>
<dbReference type="EMBL" id="JBDNCH010000002">
    <property type="protein sequence ID" value="MEN9062712.1"/>
    <property type="molecule type" value="Genomic_DNA"/>
</dbReference>
<evidence type="ECO:0000256" key="3">
    <source>
        <dbReference type="ARBA" id="ARBA00023163"/>
    </source>
</evidence>
<dbReference type="Pfam" id="PF13377">
    <property type="entry name" value="Peripla_BP_3"/>
    <property type="match status" value="1"/>
</dbReference>
<name>A0AAW9SQ89_9RHOB</name>
<evidence type="ECO:0000256" key="2">
    <source>
        <dbReference type="ARBA" id="ARBA00023125"/>
    </source>
</evidence>
<dbReference type="InterPro" id="IPR028082">
    <property type="entry name" value="Peripla_BP_I"/>
</dbReference>
<evidence type="ECO:0000256" key="1">
    <source>
        <dbReference type="ARBA" id="ARBA00023015"/>
    </source>
</evidence>
<keyword evidence="7" id="KW-1185">Reference proteome</keyword>
<dbReference type="PANTHER" id="PTHR30146">
    <property type="entry name" value="LACI-RELATED TRANSCRIPTIONAL REPRESSOR"/>
    <property type="match status" value="1"/>
</dbReference>
<keyword evidence="1" id="KW-0805">Transcription regulation</keyword>
<organism evidence="6 7">
    <name type="scientific">Ponticoccus litoralis</name>
    <dbReference type="NCBI Taxonomy" id="422297"/>
    <lineage>
        <taxon>Bacteria</taxon>
        <taxon>Pseudomonadati</taxon>
        <taxon>Pseudomonadota</taxon>
        <taxon>Alphaproteobacteria</taxon>
        <taxon>Rhodobacterales</taxon>
        <taxon>Roseobacteraceae</taxon>
        <taxon>Ponticoccus</taxon>
    </lineage>
</organism>
<keyword evidence="3" id="KW-0804">Transcription</keyword>
<keyword evidence="2" id="KW-0238">DNA-binding</keyword>
<dbReference type="GO" id="GO:0003700">
    <property type="term" value="F:DNA-binding transcription factor activity"/>
    <property type="evidence" value="ECO:0007669"/>
    <property type="project" value="TreeGrafter"/>
</dbReference>
<evidence type="ECO:0000313" key="7">
    <source>
        <dbReference type="Proteomes" id="UP001428774"/>
    </source>
</evidence>
<gene>
    <name evidence="6" type="ORF">ABFB10_18710</name>
</gene>
<dbReference type="SUPFAM" id="SSF53822">
    <property type="entry name" value="Periplasmic binding protein-like I"/>
    <property type="match status" value="1"/>
</dbReference>
<proteinExistence type="predicted"/>
<dbReference type="AlphaFoldDB" id="A0AAW9SQ89"/>
<accession>A0AAW9SQ89</accession>
<feature type="domain" description="Transcriptional regulator LacI/GalR-like sensor" evidence="5">
    <location>
        <begin position="55"/>
        <end position="197"/>
    </location>
</feature>
<sequence>MFAAGDADADPQQGWDKGACRQLRHQRPFQRRAHGRRRTGRAGGAKDRLRLGPGGNDPDASAERLRGFLAGLEQAGVVAMAAYDGDHTYDAGRRAAREFCTARTRPDGVFCGNDLMAMGFKDTAEEEFGLTAPSNYQLVGYDNIETAGYRPYRLSTVAQDMAAVIAAAVRGINELVEKPEKSIRVTVPVEFIARTTTTERVPE</sequence>
<evidence type="ECO:0000259" key="5">
    <source>
        <dbReference type="Pfam" id="PF13377"/>
    </source>
</evidence>
<dbReference type="Proteomes" id="UP001428774">
    <property type="component" value="Unassembled WGS sequence"/>
</dbReference>
<dbReference type="GO" id="GO:0000976">
    <property type="term" value="F:transcription cis-regulatory region binding"/>
    <property type="evidence" value="ECO:0007669"/>
    <property type="project" value="TreeGrafter"/>
</dbReference>
<feature type="region of interest" description="Disordered" evidence="4">
    <location>
        <begin position="1"/>
        <end position="62"/>
    </location>
</feature>
<evidence type="ECO:0000313" key="6">
    <source>
        <dbReference type="EMBL" id="MEN9062712.1"/>
    </source>
</evidence>
<dbReference type="InterPro" id="IPR046335">
    <property type="entry name" value="LacI/GalR-like_sensor"/>
</dbReference>
<dbReference type="PANTHER" id="PTHR30146:SF109">
    <property type="entry name" value="HTH-TYPE TRANSCRIPTIONAL REGULATOR GALS"/>
    <property type="match status" value="1"/>
</dbReference>
<feature type="compositionally biased region" description="Basic residues" evidence="4">
    <location>
        <begin position="22"/>
        <end position="40"/>
    </location>
</feature>